<dbReference type="InterPro" id="IPR001789">
    <property type="entry name" value="Sig_transdc_resp-reg_receiver"/>
</dbReference>
<evidence type="ECO:0000256" key="1">
    <source>
        <dbReference type="ARBA" id="ARBA00022741"/>
    </source>
</evidence>
<sequence>MSKVLVVEDDLGIQKQLKWGLSDYKLVFASTRSEAIAAARRFEPAVITLDLGLPPDPDNATEGLKTLQELLSLLPHSKVIVITGNDDKAIALQCIEHGAHDFYEKPIDIDILKVMISRAMKVAQLEVENERLKENSLDEHGFIGVSPKVAEIRRMVEKIANTEIRTLILGESGTGKEVIARAIHQRGERVDKPFVAINCASIPENLLESELFGFEKGAFTGAHKTTIGKIEQANGGTLFLDEIGDMPFGLQAKLLRFLQESVIERIGGRREITVDVKVICATHQDLTQMMQEKRFRDDLYYRVSEIVIHSPALREREEDVILLAKFFLDQYIGDKKTKIQGFTEDALQSLLAYPWPGNIRELQNKIKSALIMCDGKQLTESDLMMPSAEQEVSINLRKIREEAEKSAISKALVLSEGNVTHTAQLLGVARPTLYSLMEKYELSAQLES</sequence>
<dbReference type="Gene3D" id="1.10.8.60">
    <property type="match status" value="1"/>
</dbReference>
<dbReference type="SMART" id="SM00448">
    <property type="entry name" value="REC"/>
    <property type="match status" value="1"/>
</dbReference>
<dbReference type="SMART" id="SM00382">
    <property type="entry name" value="AAA"/>
    <property type="match status" value="1"/>
</dbReference>
<keyword evidence="5" id="KW-0804">Transcription</keyword>
<evidence type="ECO:0000313" key="10">
    <source>
        <dbReference type="Proteomes" id="UP000809621"/>
    </source>
</evidence>
<dbReference type="SUPFAM" id="SSF52540">
    <property type="entry name" value="P-loop containing nucleoside triphosphate hydrolases"/>
    <property type="match status" value="1"/>
</dbReference>
<evidence type="ECO:0000259" key="7">
    <source>
        <dbReference type="PROSITE" id="PS50045"/>
    </source>
</evidence>
<evidence type="ECO:0000256" key="2">
    <source>
        <dbReference type="ARBA" id="ARBA00022840"/>
    </source>
</evidence>
<dbReference type="InterPro" id="IPR025943">
    <property type="entry name" value="Sigma_54_int_dom_ATP-bd_2"/>
</dbReference>
<dbReference type="Pfam" id="PF02954">
    <property type="entry name" value="HTH_8"/>
    <property type="match status" value="1"/>
</dbReference>
<proteinExistence type="predicted"/>
<dbReference type="InterPro" id="IPR025944">
    <property type="entry name" value="Sigma_54_int_dom_CS"/>
</dbReference>
<organism evidence="9 10">
    <name type="scientific">Vibrio ulleungensis</name>
    <dbReference type="NCBI Taxonomy" id="2807619"/>
    <lineage>
        <taxon>Bacteria</taxon>
        <taxon>Pseudomonadati</taxon>
        <taxon>Pseudomonadota</taxon>
        <taxon>Gammaproteobacteria</taxon>
        <taxon>Vibrionales</taxon>
        <taxon>Vibrionaceae</taxon>
        <taxon>Vibrio</taxon>
    </lineage>
</organism>
<dbReference type="PROSITE" id="PS50110">
    <property type="entry name" value="RESPONSE_REGULATORY"/>
    <property type="match status" value="1"/>
</dbReference>
<feature type="domain" description="Sigma-54 factor interaction" evidence="7">
    <location>
        <begin position="142"/>
        <end position="371"/>
    </location>
</feature>
<dbReference type="SUPFAM" id="SSF46689">
    <property type="entry name" value="Homeodomain-like"/>
    <property type="match status" value="1"/>
</dbReference>
<evidence type="ECO:0000256" key="5">
    <source>
        <dbReference type="ARBA" id="ARBA00023163"/>
    </source>
</evidence>
<dbReference type="PROSITE" id="PS00688">
    <property type="entry name" value="SIGMA54_INTERACT_3"/>
    <property type="match status" value="1"/>
</dbReference>
<gene>
    <name evidence="9" type="primary">prsR</name>
    <name evidence="9" type="ORF">JQC93_11375</name>
</gene>
<dbReference type="PANTHER" id="PTHR32071:SF113">
    <property type="entry name" value="ALGINATE BIOSYNTHESIS TRANSCRIPTIONAL REGULATORY PROTEIN ALGB"/>
    <property type="match status" value="1"/>
</dbReference>
<dbReference type="RefSeq" id="WP_205158559.1">
    <property type="nucleotide sequence ID" value="NZ_JAFEUM010000004.1"/>
</dbReference>
<dbReference type="Gene3D" id="3.40.50.2300">
    <property type="match status" value="1"/>
</dbReference>
<protein>
    <submittedName>
        <fullName evidence="9">PEP-CTERM-box response regulator transcription factor</fullName>
    </submittedName>
</protein>
<feature type="domain" description="Response regulatory" evidence="8">
    <location>
        <begin position="3"/>
        <end position="120"/>
    </location>
</feature>
<keyword evidence="3" id="KW-0805">Transcription regulation</keyword>
<dbReference type="Pfam" id="PF00158">
    <property type="entry name" value="Sigma54_activat"/>
    <property type="match status" value="1"/>
</dbReference>
<keyword evidence="4" id="KW-0238">DNA-binding</keyword>
<dbReference type="SUPFAM" id="SSF52172">
    <property type="entry name" value="CheY-like"/>
    <property type="match status" value="1"/>
</dbReference>
<dbReference type="Gene3D" id="1.10.10.60">
    <property type="entry name" value="Homeodomain-like"/>
    <property type="match status" value="1"/>
</dbReference>
<dbReference type="CDD" id="cd00156">
    <property type="entry name" value="REC"/>
    <property type="match status" value="1"/>
</dbReference>
<dbReference type="EMBL" id="JAFEUM010000004">
    <property type="protein sequence ID" value="MBM7037003.1"/>
    <property type="molecule type" value="Genomic_DNA"/>
</dbReference>
<dbReference type="PANTHER" id="PTHR32071">
    <property type="entry name" value="TRANSCRIPTIONAL REGULATORY PROTEIN"/>
    <property type="match status" value="1"/>
</dbReference>
<dbReference type="PROSITE" id="PS00676">
    <property type="entry name" value="SIGMA54_INTERACT_2"/>
    <property type="match status" value="1"/>
</dbReference>
<name>A0ABS2HHJ0_9VIBR</name>
<keyword evidence="10" id="KW-1185">Reference proteome</keyword>
<dbReference type="NCBIfam" id="TIGR02915">
    <property type="entry name" value="PEP_resp_reg"/>
    <property type="match status" value="1"/>
</dbReference>
<dbReference type="InterPro" id="IPR002078">
    <property type="entry name" value="Sigma_54_int"/>
</dbReference>
<comment type="caution">
    <text evidence="9">The sequence shown here is derived from an EMBL/GenBank/DDBJ whole genome shotgun (WGS) entry which is preliminary data.</text>
</comment>
<evidence type="ECO:0000259" key="8">
    <source>
        <dbReference type="PROSITE" id="PS50110"/>
    </source>
</evidence>
<dbReference type="Pfam" id="PF25601">
    <property type="entry name" value="AAA_lid_14"/>
    <property type="match status" value="1"/>
</dbReference>
<feature type="modified residue" description="4-aspartylphosphate" evidence="6">
    <location>
        <position position="50"/>
    </location>
</feature>
<dbReference type="InterPro" id="IPR002197">
    <property type="entry name" value="HTH_Fis"/>
</dbReference>
<keyword evidence="6" id="KW-0597">Phosphoprotein</keyword>
<keyword evidence="2" id="KW-0067">ATP-binding</keyword>
<dbReference type="InterPro" id="IPR027417">
    <property type="entry name" value="P-loop_NTPase"/>
</dbReference>
<dbReference type="InterPro" id="IPR011006">
    <property type="entry name" value="CheY-like_superfamily"/>
</dbReference>
<dbReference type="Proteomes" id="UP000809621">
    <property type="component" value="Unassembled WGS sequence"/>
</dbReference>
<evidence type="ECO:0000256" key="6">
    <source>
        <dbReference type="PROSITE-ProRule" id="PRU00169"/>
    </source>
</evidence>
<evidence type="ECO:0000313" key="9">
    <source>
        <dbReference type="EMBL" id="MBM7037003.1"/>
    </source>
</evidence>
<keyword evidence="1" id="KW-0547">Nucleotide-binding</keyword>
<dbReference type="InterPro" id="IPR009057">
    <property type="entry name" value="Homeodomain-like_sf"/>
</dbReference>
<dbReference type="InterPro" id="IPR058031">
    <property type="entry name" value="AAA_lid_NorR"/>
</dbReference>
<dbReference type="InterPro" id="IPR014264">
    <property type="entry name" value="PEP-CTERM_resp_reg"/>
</dbReference>
<reference evidence="9 10" key="1">
    <citation type="submission" date="2021-02" db="EMBL/GenBank/DDBJ databases">
        <authorList>
            <person name="Park J.-S."/>
        </authorList>
    </citation>
    <scope>NUCLEOTIDE SEQUENCE [LARGE SCALE GENOMIC DNA]</scope>
    <source>
        <strain evidence="9 10">188UL20-2</strain>
    </source>
</reference>
<dbReference type="Gene3D" id="3.40.50.300">
    <property type="entry name" value="P-loop containing nucleotide triphosphate hydrolases"/>
    <property type="match status" value="1"/>
</dbReference>
<dbReference type="CDD" id="cd00009">
    <property type="entry name" value="AAA"/>
    <property type="match status" value="1"/>
</dbReference>
<evidence type="ECO:0000256" key="4">
    <source>
        <dbReference type="ARBA" id="ARBA00023125"/>
    </source>
</evidence>
<accession>A0ABS2HHJ0</accession>
<dbReference type="PROSITE" id="PS50045">
    <property type="entry name" value="SIGMA54_INTERACT_4"/>
    <property type="match status" value="1"/>
</dbReference>
<evidence type="ECO:0000256" key="3">
    <source>
        <dbReference type="ARBA" id="ARBA00023015"/>
    </source>
</evidence>
<dbReference type="PRINTS" id="PR01590">
    <property type="entry name" value="HTHFIS"/>
</dbReference>
<dbReference type="InterPro" id="IPR003593">
    <property type="entry name" value="AAA+_ATPase"/>
</dbReference>
<dbReference type="Pfam" id="PF00072">
    <property type="entry name" value="Response_reg"/>
    <property type="match status" value="1"/>
</dbReference>